<protein>
    <recommendedName>
        <fullName evidence="3">HEAT repeat domain-containing protein</fullName>
    </recommendedName>
</protein>
<dbReference type="RefSeq" id="WP_173125247.1">
    <property type="nucleotide sequence ID" value="NZ_CBCSGW010000014.1"/>
</dbReference>
<gene>
    <name evidence="1" type="ORF">GC106_11560</name>
</gene>
<sequence>MTSYLERRRHITERAPHADLAEVWDEDPDLALDMAEVVNHLPTLRRGLTSGVVDRQKRVAASSSLPRLDPRVVVEALPDLPMDVRRVLFRRVRSKRMTALADALLLPLHDSWGAYEAAQLLPVCSRQVVAEWLPKLEHVVSLSAIARRYPDLILAKAQAELPDADRDAWWGRNLVAVDEVIPHFPAEVLDLVEQFGPTTLMPFTQARSAYLAKVDAGRFLRVLRNRSYQLSRSAYRVLAEANPPELVWLGRQDALPVLRAMPPSRREAFWDAVNADKDMSQADIGFQTMHVLPRERRADEARRMRAIALKEGKENKANLLAQFLPYDEGRAILTELTYAGEATDRQLGYGLLVGCAAKDFRLAELLPWLVDRLKRDQDPVRVAAFRALTAASPRAFGEAAELTQLATDAFNARDLSVESTDALLRLCLKLLVHNDSQVALGIIEALWKRDSPTGLGRLDRMLRRGQEHDIYRVLAPVIHEHAARATYYPALVLAGSLGRRAWDMPDLLEPLWSAIKDGDDAEARSAIRYLLADPRARGERVERVLAIEPSAVFLPQVMNVVQSARTDLLDLVFGDEPPHGRFAPGDVRRIPLGMRQTQRWLPSQRARYAELLESLADSDHSREVRAAAVRTLGTVRGHNAIRYLSTEDELIAQAAITVLPLLPDPVEALRLLMDRALSDNRGQAELTAMYTIRRCARRIPPSVLAETLAVQGGRVTVRKELVRLISDFRLPDTVGMLHRAWHGENQHRDVRAAIAFQALSWLDDPRAWELLRTAVTGPREVAMQTLRVQPYSVPVQHRASVAALIHEVATGSDERLRGEALSQLSAWLPWYPEALPVLRDVITNLDERATWRAAVNGLIRLVWQPEIQAAVLDVLRTLATATGHDAQSDRDRPALQRMRAIFDGLYRMSSWRQRMHDFAGDLVEALSGVEEIRRELVQLKFATVRFSSPDESEPVADLRAVDALVAGRPLLASNAIWNVRARQWNADAMLTAARSVTSGHLALRLLAIGGPHFGWPERWRELLRELRRHPDADVRDAAMQIMTASE</sequence>
<proteinExistence type="predicted"/>
<evidence type="ECO:0000313" key="2">
    <source>
        <dbReference type="Proteomes" id="UP000763557"/>
    </source>
</evidence>
<dbReference type="SUPFAM" id="SSF48371">
    <property type="entry name" value="ARM repeat"/>
    <property type="match status" value="2"/>
</dbReference>
<keyword evidence="2" id="KW-1185">Reference proteome</keyword>
<comment type="caution">
    <text evidence="1">The sequence shown here is derived from an EMBL/GenBank/DDBJ whole genome shotgun (WGS) entry which is preliminary data.</text>
</comment>
<accession>A0ABX2EY75</accession>
<reference evidence="1 2" key="1">
    <citation type="submission" date="2020-01" db="EMBL/GenBank/DDBJ databases">
        <title>Kibdelosporangium persica a novel Actinomycetes from a hot desert in Iran.</title>
        <authorList>
            <person name="Safaei N."/>
            <person name="Zaburannyi N."/>
            <person name="Mueller R."/>
            <person name="Wink J."/>
        </authorList>
    </citation>
    <scope>NUCLEOTIDE SEQUENCE [LARGE SCALE GENOMIC DNA]</scope>
    <source>
        <strain evidence="1 2">4NS15</strain>
    </source>
</reference>
<organism evidence="1 2">
    <name type="scientific">Kibdelosporangium persicum</name>
    <dbReference type="NCBI Taxonomy" id="2698649"/>
    <lineage>
        <taxon>Bacteria</taxon>
        <taxon>Bacillati</taxon>
        <taxon>Actinomycetota</taxon>
        <taxon>Actinomycetes</taxon>
        <taxon>Pseudonocardiales</taxon>
        <taxon>Pseudonocardiaceae</taxon>
        <taxon>Kibdelosporangium</taxon>
    </lineage>
</organism>
<dbReference type="EMBL" id="JAAATY010000002">
    <property type="protein sequence ID" value="NRN63954.1"/>
    <property type="molecule type" value="Genomic_DNA"/>
</dbReference>
<evidence type="ECO:0000313" key="1">
    <source>
        <dbReference type="EMBL" id="NRN63954.1"/>
    </source>
</evidence>
<dbReference type="Proteomes" id="UP000763557">
    <property type="component" value="Unassembled WGS sequence"/>
</dbReference>
<evidence type="ECO:0008006" key="3">
    <source>
        <dbReference type="Google" id="ProtNLM"/>
    </source>
</evidence>
<name>A0ABX2EY75_9PSEU</name>
<dbReference type="InterPro" id="IPR016024">
    <property type="entry name" value="ARM-type_fold"/>
</dbReference>